<evidence type="ECO:0000313" key="2">
    <source>
        <dbReference type="EMBL" id="PUZ75872.1"/>
    </source>
</evidence>
<feature type="compositionally biased region" description="Basic residues" evidence="1">
    <location>
        <begin position="1"/>
        <end position="12"/>
    </location>
</feature>
<keyword evidence="3" id="KW-1185">Reference proteome</keyword>
<dbReference type="Gramene" id="PUZ75872">
    <property type="protein sequence ID" value="PUZ75872"/>
    <property type="gene ID" value="GQ55_1G244100"/>
</dbReference>
<gene>
    <name evidence="2" type="ORF">GQ55_1G244100</name>
</gene>
<reference evidence="2 3" key="1">
    <citation type="submission" date="2018-04" db="EMBL/GenBank/DDBJ databases">
        <title>WGS assembly of Panicum hallii var. hallii HAL2.</title>
        <authorList>
            <person name="Lovell J."/>
            <person name="Jenkins J."/>
            <person name="Lowry D."/>
            <person name="Mamidi S."/>
            <person name="Sreedasyam A."/>
            <person name="Weng X."/>
            <person name="Barry K."/>
            <person name="Bonette J."/>
            <person name="Campitelli B."/>
            <person name="Daum C."/>
            <person name="Gordon S."/>
            <person name="Gould B."/>
            <person name="Lipzen A."/>
            <person name="MacQueen A."/>
            <person name="Palacio-Mejia J."/>
            <person name="Plott C."/>
            <person name="Shakirov E."/>
            <person name="Shu S."/>
            <person name="Yoshinaga Y."/>
            <person name="Zane M."/>
            <person name="Rokhsar D."/>
            <person name="Grimwood J."/>
            <person name="Schmutz J."/>
            <person name="Juenger T."/>
        </authorList>
    </citation>
    <scope>NUCLEOTIDE SEQUENCE [LARGE SCALE GENOMIC DNA]</scope>
    <source>
        <strain evidence="3">cv. HAL2</strain>
    </source>
</reference>
<dbReference type="AlphaFoldDB" id="A0A2T7F722"/>
<protein>
    <submittedName>
        <fullName evidence="2">Uncharacterized protein</fullName>
    </submittedName>
</protein>
<proteinExistence type="predicted"/>
<accession>A0A2T7F722</accession>
<evidence type="ECO:0000256" key="1">
    <source>
        <dbReference type="SAM" id="MobiDB-lite"/>
    </source>
</evidence>
<dbReference type="Proteomes" id="UP000244336">
    <property type="component" value="Chromosome 1"/>
</dbReference>
<organism evidence="2 3">
    <name type="scientific">Panicum hallii var. hallii</name>
    <dbReference type="NCBI Taxonomy" id="1504633"/>
    <lineage>
        <taxon>Eukaryota</taxon>
        <taxon>Viridiplantae</taxon>
        <taxon>Streptophyta</taxon>
        <taxon>Embryophyta</taxon>
        <taxon>Tracheophyta</taxon>
        <taxon>Spermatophyta</taxon>
        <taxon>Magnoliopsida</taxon>
        <taxon>Liliopsida</taxon>
        <taxon>Poales</taxon>
        <taxon>Poaceae</taxon>
        <taxon>PACMAD clade</taxon>
        <taxon>Panicoideae</taxon>
        <taxon>Panicodae</taxon>
        <taxon>Paniceae</taxon>
        <taxon>Panicinae</taxon>
        <taxon>Panicum</taxon>
        <taxon>Panicum sect. Panicum</taxon>
    </lineage>
</organism>
<evidence type="ECO:0000313" key="3">
    <source>
        <dbReference type="Proteomes" id="UP000244336"/>
    </source>
</evidence>
<dbReference type="EMBL" id="CM009749">
    <property type="protein sequence ID" value="PUZ75872.1"/>
    <property type="molecule type" value="Genomic_DNA"/>
</dbReference>
<name>A0A2T7F722_9POAL</name>
<sequence length="89" mass="9908">MATRREKWRRQRLLGPPIDPPRRRPEEAAWAAATGCSGAALLKQRPPVAGERPRLVARRSGPVEVGSGMRWPKQPPSVTSTMTLATFFF</sequence>
<feature type="region of interest" description="Disordered" evidence="1">
    <location>
        <begin position="1"/>
        <end position="28"/>
    </location>
</feature>